<evidence type="ECO:0000313" key="5">
    <source>
        <dbReference type="Proteomes" id="UP001162881"/>
    </source>
</evidence>
<keyword evidence="3" id="KW-0143">Chaperone</keyword>
<name>A0ABT0BG38_9SPHN</name>
<dbReference type="Gene3D" id="1.10.3580.10">
    <property type="entry name" value="ATP12 ATPase"/>
    <property type="match status" value="1"/>
</dbReference>
<evidence type="ECO:0000256" key="1">
    <source>
        <dbReference type="ARBA" id="ARBA00008231"/>
    </source>
</evidence>
<evidence type="ECO:0000256" key="2">
    <source>
        <dbReference type="ARBA" id="ARBA00022946"/>
    </source>
</evidence>
<gene>
    <name evidence="4" type="ORF">MTR62_14445</name>
</gene>
<dbReference type="InterPro" id="IPR042272">
    <property type="entry name" value="ATP12_ATP_synth-F1-assembly_N"/>
</dbReference>
<keyword evidence="2" id="KW-0809">Transit peptide</keyword>
<dbReference type="RefSeq" id="WP_244022162.1">
    <property type="nucleotide sequence ID" value="NZ_JALHLF010000065.1"/>
</dbReference>
<protein>
    <submittedName>
        <fullName evidence="4">Molecular chaperone</fullName>
    </submittedName>
</protein>
<evidence type="ECO:0000313" key="4">
    <source>
        <dbReference type="EMBL" id="MCJ2183885.1"/>
    </source>
</evidence>
<dbReference type="Pfam" id="PF07542">
    <property type="entry name" value="ATP12"/>
    <property type="match status" value="1"/>
</dbReference>
<accession>A0ABT0BG38</accession>
<dbReference type="Proteomes" id="UP001162881">
    <property type="component" value="Unassembled WGS sequence"/>
</dbReference>
<dbReference type="Gene3D" id="3.30.2180.10">
    <property type="entry name" value="ATP12-like"/>
    <property type="match status" value="1"/>
</dbReference>
<dbReference type="InterPro" id="IPR011419">
    <property type="entry name" value="ATP12_ATP_synth-F1-assembly"/>
</dbReference>
<dbReference type="InterPro" id="IPR023335">
    <property type="entry name" value="ATP12_ortho_dom_sf"/>
</dbReference>
<comment type="similarity">
    <text evidence="1">Belongs to the ATP12 family.</text>
</comment>
<dbReference type="PANTHER" id="PTHR21013">
    <property type="entry name" value="ATP SYNTHASE MITOCHONDRIAL F1 COMPLEX ASSEMBLY FACTOR 2/ATP12 PROTEIN, MITOCHONDRIAL PRECURSOR"/>
    <property type="match status" value="1"/>
</dbReference>
<comment type="caution">
    <text evidence="4">The sequence shown here is derived from an EMBL/GenBank/DDBJ whole genome shotgun (WGS) entry which is preliminary data.</text>
</comment>
<keyword evidence="5" id="KW-1185">Reference proteome</keyword>
<dbReference type="EMBL" id="JALHLF010000065">
    <property type="protein sequence ID" value="MCJ2183885.1"/>
    <property type="molecule type" value="Genomic_DNA"/>
</dbReference>
<dbReference type="SUPFAM" id="SSF160909">
    <property type="entry name" value="ATP12-like"/>
    <property type="match status" value="1"/>
</dbReference>
<dbReference type="PANTHER" id="PTHR21013:SF10">
    <property type="entry name" value="ATP SYNTHASE MITOCHONDRIAL F1 COMPLEX ASSEMBLY FACTOR 2"/>
    <property type="match status" value="1"/>
</dbReference>
<sequence>MKRFYKTVTIAPAATGSEEGWCVQLDARPIKTAGGRPQVVPTRALAEALAAEWEAQGEEIDPRDFVTRDLVDFALDAVAPDTAGAIAEILPYADTDTLCYRADPEEAIYKRQLAIWEPLLSETEARLGVRFARVSGILHRAHPDETLARIKAELDGLDPVTLAALRMLASLAASLVIALAALREDADAQGLWRAANLEEDWQVELWGEDAEAAQNRQARFEAFQLAMRVARLARA</sequence>
<organism evidence="4 5">
    <name type="scientific">Novosphingobium organovorum</name>
    <dbReference type="NCBI Taxonomy" id="2930092"/>
    <lineage>
        <taxon>Bacteria</taxon>
        <taxon>Pseudomonadati</taxon>
        <taxon>Pseudomonadota</taxon>
        <taxon>Alphaproteobacteria</taxon>
        <taxon>Sphingomonadales</taxon>
        <taxon>Sphingomonadaceae</taxon>
        <taxon>Novosphingobium</taxon>
    </lineage>
</organism>
<reference evidence="4" key="1">
    <citation type="submission" date="2022-03" db="EMBL/GenBank/DDBJ databases">
        <title>Identification of a novel bacterium isolated from mangrove sediments.</title>
        <authorList>
            <person name="Pan X."/>
        </authorList>
    </citation>
    <scope>NUCLEOTIDE SEQUENCE</scope>
    <source>
        <strain evidence="4">B1949</strain>
    </source>
</reference>
<evidence type="ECO:0000256" key="3">
    <source>
        <dbReference type="ARBA" id="ARBA00023186"/>
    </source>
</evidence>
<proteinExistence type="inferred from homology"/>